<comment type="subcellular location">
    <subcellularLocation>
        <location evidence="1">Membrane</location>
    </subcellularLocation>
</comment>
<sequence length="603" mass="63683">MPAGTALMAASGRPRSLRTRVLLALGLTLAAASLVSMLVDRQVTSTRVRAESQQLLANDLDVAARSLADDRGRLMTSLRFNAQSLQVDGVSRTTGPVDLQRMAGEVQRNLGVDGVLFASEEGAVLAEAGAAPAEGSIGALTQGSAAVPRYVTGREGQVLEVLSVRVADGLWLTMVVAVDDARAFALRRLIGRDVVLLHDGAVVGSTIAERSLVRDALGDAAQEGMVDAIEIMRPEGTSLVGFAPVGADTWVAVVTPRLLEDLERSLTSAGVATFLAVLLVALVVGYAYLRRLTQPLTRLAETAEAVRRGDAGERFPTGGRDEIGELATTLENMRATLQEQVGIISRQSEELQGASQRIATVRDVERRRLARDLHDGVQQQLVMLRLRVRLLDGDVTPEELAEVGRSVEAVIEQLRETSQAIYPSILADRGLTGALYSLAGTSPLPIDLALAPDPLPRFAEPVEGGVYFMVAEAITNCVKHADAQEVRVTVEVVGALLTLLVCDDGVGFDPAVRTRGSGVQNLRDRAAALGGLAGIRSEPGVGTAVAVVVPLGPESVVGALEEEQHRRDTPVEVVGVAQAQLLEDGVGVLLDRAFTDDQCVGDG</sequence>
<keyword evidence="7" id="KW-0902">Two-component regulatory system</keyword>
<evidence type="ECO:0000256" key="5">
    <source>
        <dbReference type="ARBA" id="ARBA00022777"/>
    </source>
</evidence>
<dbReference type="InterPro" id="IPR003660">
    <property type="entry name" value="HAMP_dom"/>
</dbReference>
<evidence type="ECO:0000256" key="2">
    <source>
        <dbReference type="ARBA" id="ARBA00022553"/>
    </source>
</evidence>
<keyword evidence="6 8" id="KW-1133">Transmembrane helix</keyword>
<dbReference type="AlphaFoldDB" id="A0A346Y5E9"/>
<dbReference type="Pfam" id="PF02518">
    <property type="entry name" value="HATPase_c"/>
    <property type="match status" value="1"/>
</dbReference>
<dbReference type="GO" id="GO:0016020">
    <property type="term" value="C:membrane"/>
    <property type="evidence" value="ECO:0007669"/>
    <property type="project" value="UniProtKB-SubCell"/>
</dbReference>
<reference evidence="10 11" key="1">
    <citation type="submission" date="2018-09" db="EMBL/GenBank/DDBJ databases">
        <title>Complete genome sequence of Euzebya sp. DY32-46 isolated from seawater of Pacific Ocean.</title>
        <authorList>
            <person name="Xu L."/>
            <person name="Wu Y.-H."/>
            <person name="Xu X.-W."/>
        </authorList>
    </citation>
    <scope>NUCLEOTIDE SEQUENCE [LARGE SCALE GENOMIC DNA]</scope>
    <source>
        <strain evidence="10 11">DY32-46</strain>
    </source>
</reference>
<keyword evidence="5 10" id="KW-0418">Kinase</keyword>
<name>A0A346Y5E9_9ACTN</name>
<dbReference type="EMBL" id="CP031165">
    <property type="protein sequence ID" value="AXV09696.1"/>
    <property type="molecule type" value="Genomic_DNA"/>
</dbReference>
<evidence type="ECO:0000313" key="10">
    <source>
        <dbReference type="EMBL" id="AXV09696.1"/>
    </source>
</evidence>
<accession>A0A346Y5E9</accession>
<keyword evidence="8" id="KW-0472">Membrane</keyword>
<feature type="domain" description="HAMP" evidence="9">
    <location>
        <begin position="290"/>
        <end position="342"/>
    </location>
</feature>
<evidence type="ECO:0000256" key="3">
    <source>
        <dbReference type="ARBA" id="ARBA00022679"/>
    </source>
</evidence>
<dbReference type="Gene3D" id="6.10.340.10">
    <property type="match status" value="1"/>
</dbReference>
<dbReference type="GO" id="GO:0000155">
    <property type="term" value="F:phosphorelay sensor kinase activity"/>
    <property type="evidence" value="ECO:0007669"/>
    <property type="project" value="InterPro"/>
</dbReference>
<evidence type="ECO:0000256" key="8">
    <source>
        <dbReference type="SAM" id="Phobius"/>
    </source>
</evidence>
<evidence type="ECO:0000256" key="6">
    <source>
        <dbReference type="ARBA" id="ARBA00022989"/>
    </source>
</evidence>
<evidence type="ECO:0000256" key="7">
    <source>
        <dbReference type="ARBA" id="ARBA00023012"/>
    </source>
</evidence>
<keyword evidence="2" id="KW-0597">Phosphoprotein</keyword>
<keyword evidence="3" id="KW-0808">Transferase</keyword>
<dbReference type="SUPFAM" id="SSF55874">
    <property type="entry name" value="ATPase domain of HSP90 chaperone/DNA topoisomerase II/histidine kinase"/>
    <property type="match status" value="1"/>
</dbReference>
<dbReference type="InterPro" id="IPR003594">
    <property type="entry name" value="HATPase_dom"/>
</dbReference>
<dbReference type="Pfam" id="PF00672">
    <property type="entry name" value="HAMP"/>
    <property type="match status" value="1"/>
</dbReference>
<dbReference type="SMART" id="SM00304">
    <property type="entry name" value="HAMP"/>
    <property type="match status" value="1"/>
</dbReference>
<dbReference type="GO" id="GO:0046983">
    <property type="term" value="F:protein dimerization activity"/>
    <property type="evidence" value="ECO:0007669"/>
    <property type="project" value="InterPro"/>
</dbReference>
<dbReference type="Gene3D" id="1.20.5.1930">
    <property type="match status" value="1"/>
</dbReference>
<dbReference type="OrthoDB" id="5242012at2"/>
<dbReference type="InterPro" id="IPR011712">
    <property type="entry name" value="Sig_transdc_His_kin_sub3_dim/P"/>
</dbReference>
<dbReference type="Gene3D" id="3.30.565.10">
    <property type="entry name" value="Histidine kinase-like ATPase, C-terminal domain"/>
    <property type="match status" value="1"/>
</dbReference>
<feature type="transmembrane region" description="Helical" evidence="8">
    <location>
        <begin position="266"/>
        <end position="289"/>
    </location>
</feature>
<evidence type="ECO:0000313" key="11">
    <source>
        <dbReference type="Proteomes" id="UP000264006"/>
    </source>
</evidence>
<gene>
    <name evidence="10" type="ORF">DVS28_a5040</name>
</gene>
<keyword evidence="11" id="KW-1185">Reference proteome</keyword>
<evidence type="ECO:0000259" key="9">
    <source>
        <dbReference type="PROSITE" id="PS50885"/>
    </source>
</evidence>
<evidence type="ECO:0000256" key="1">
    <source>
        <dbReference type="ARBA" id="ARBA00004370"/>
    </source>
</evidence>
<keyword evidence="4 8" id="KW-0812">Transmembrane</keyword>
<dbReference type="PANTHER" id="PTHR24421">
    <property type="entry name" value="NITRATE/NITRITE SENSOR PROTEIN NARX-RELATED"/>
    <property type="match status" value="1"/>
</dbReference>
<proteinExistence type="predicted"/>
<dbReference type="PROSITE" id="PS50885">
    <property type="entry name" value="HAMP"/>
    <property type="match status" value="1"/>
</dbReference>
<dbReference type="KEGG" id="euz:DVS28_a5040"/>
<dbReference type="InterPro" id="IPR036890">
    <property type="entry name" value="HATPase_C_sf"/>
</dbReference>
<dbReference type="PANTHER" id="PTHR24421:SF59">
    <property type="entry name" value="OXYGEN SENSOR HISTIDINE KINASE NREB"/>
    <property type="match status" value="1"/>
</dbReference>
<dbReference type="Proteomes" id="UP000264006">
    <property type="component" value="Chromosome"/>
</dbReference>
<dbReference type="SUPFAM" id="SSF158472">
    <property type="entry name" value="HAMP domain-like"/>
    <property type="match status" value="1"/>
</dbReference>
<dbReference type="Pfam" id="PF07730">
    <property type="entry name" value="HisKA_3"/>
    <property type="match status" value="1"/>
</dbReference>
<organism evidence="10 11">
    <name type="scientific">Euzebya pacifica</name>
    <dbReference type="NCBI Taxonomy" id="1608957"/>
    <lineage>
        <taxon>Bacteria</taxon>
        <taxon>Bacillati</taxon>
        <taxon>Actinomycetota</taxon>
        <taxon>Nitriliruptoria</taxon>
        <taxon>Euzebyales</taxon>
    </lineage>
</organism>
<protein>
    <submittedName>
        <fullName evidence="10">Putative two-component system sensor kinase</fullName>
    </submittedName>
</protein>
<evidence type="ECO:0000256" key="4">
    <source>
        <dbReference type="ARBA" id="ARBA00022692"/>
    </source>
</evidence>
<dbReference type="InterPro" id="IPR050482">
    <property type="entry name" value="Sensor_HK_TwoCompSys"/>
</dbReference>
<dbReference type="CDD" id="cd06225">
    <property type="entry name" value="HAMP"/>
    <property type="match status" value="1"/>
</dbReference>
<dbReference type="CDD" id="cd16917">
    <property type="entry name" value="HATPase_UhpB-NarQ-NarX-like"/>
    <property type="match status" value="1"/>
</dbReference>